<dbReference type="SUPFAM" id="SSF53756">
    <property type="entry name" value="UDP-Glycosyltransferase/glycogen phosphorylase"/>
    <property type="match status" value="1"/>
</dbReference>
<dbReference type="InterPro" id="IPR029767">
    <property type="entry name" value="WecB-like"/>
</dbReference>
<dbReference type="PANTHER" id="PTHR43174">
    <property type="entry name" value="UDP-N-ACETYLGLUCOSAMINE 2-EPIMERASE"/>
    <property type="match status" value="1"/>
</dbReference>
<dbReference type="PANTHER" id="PTHR43174:SF2">
    <property type="entry name" value="UDP-N-ACETYLGLUCOSAMINE 2-EPIMERASE"/>
    <property type="match status" value="1"/>
</dbReference>
<evidence type="ECO:0000256" key="4">
    <source>
        <dbReference type="ARBA" id="ARBA00079400"/>
    </source>
</evidence>
<sequence>MAVMGTRPDTIKMAPVVHALQAHPEIEAIVCVTAQHRQMLDDVLRLFEIEPDIDLDIMTKSQSLTDITTRVLIGMEKVLDSWRPDVVLVHGDTTTSTAAALAAFYQKIPVGHVEAGLRTSSIAEPFPEEANRRLTGVLTSLHFAPTARAKTNLLAERTAHAHIAVTGNTVIDAFLATERRVRERGIATPSLDGLDPARRMIFVTAHRRENHGRMGEIARAVATIADFPEHPQIVWPVHPSPQVAPVVRHVLGGHPGVRLVDPLNYAETVAAVAASRFVLTDSGGLQEEAPTLGKPVLVMRNETERPEGLEAGTLRLIGADYERIVAATRELLTDPVVYGRMAHASNPYGDGRAAERIAAGLLHVLRGAPAPAEFAHPLAAV</sequence>
<dbReference type="Proteomes" id="UP001317532">
    <property type="component" value="Chromosome"/>
</dbReference>
<protein>
    <recommendedName>
        <fullName evidence="3">UDP-N-acetylglucosamine 2-epimerase (non-hydrolyzing)</fullName>
        <ecNumber evidence="3">5.1.3.14</ecNumber>
    </recommendedName>
    <alternativeName>
        <fullName evidence="4">UDP-GlcNAc-2-epimerase</fullName>
    </alternativeName>
</protein>
<dbReference type="RefSeq" id="WP_317995713.1">
    <property type="nucleotide sequence ID" value="NZ_AP025523.1"/>
</dbReference>
<dbReference type="FunFam" id="3.40.50.2000:FF:000043">
    <property type="entry name" value="UDP-N-acetylglucosamine 2-epimerase"/>
    <property type="match status" value="1"/>
</dbReference>
<dbReference type="InterPro" id="IPR003331">
    <property type="entry name" value="UDP_GlcNAc_Epimerase_2_dom"/>
</dbReference>
<feature type="domain" description="UDP-N-acetylglucosamine 2-epimerase" evidence="6">
    <location>
        <begin position="18"/>
        <end position="360"/>
    </location>
</feature>
<dbReference type="Pfam" id="PF02350">
    <property type="entry name" value="Epimerase_2"/>
    <property type="match status" value="1"/>
</dbReference>
<keyword evidence="8" id="KW-1185">Reference proteome</keyword>
<comment type="similarity">
    <text evidence="2 5">Belongs to the UDP-N-acetylglucosamine 2-epimerase family.</text>
</comment>
<evidence type="ECO:0000256" key="1">
    <source>
        <dbReference type="ARBA" id="ARBA00023235"/>
    </source>
</evidence>
<dbReference type="CDD" id="cd03786">
    <property type="entry name" value="GTB_UDP-GlcNAc_2-Epimerase"/>
    <property type="match status" value="1"/>
</dbReference>
<evidence type="ECO:0000256" key="2">
    <source>
        <dbReference type="ARBA" id="ARBA00038209"/>
    </source>
</evidence>
<dbReference type="KEGG" id="vab:WPS_34430"/>
<gene>
    <name evidence="7" type="ORF">WPS_34430</name>
</gene>
<dbReference type="GO" id="GO:0008761">
    <property type="term" value="F:UDP-N-acetylglucosamine 2-epimerase activity"/>
    <property type="evidence" value="ECO:0007669"/>
    <property type="project" value="UniProtKB-EC"/>
</dbReference>
<organism evidence="7 8">
    <name type="scientific">Vulcanimicrobium alpinum</name>
    <dbReference type="NCBI Taxonomy" id="3016050"/>
    <lineage>
        <taxon>Bacteria</taxon>
        <taxon>Bacillati</taxon>
        <taxon>Vulcanimicrobiota</taxon>
        <taxon>Vulcanimicrobiia</taxon>
        <taxon>Vulcanimicrobiales</taxon>
        <taxon>Vulcanimicrobiaceae</taxon>
        <taxon>Vulcanimicrobium</taxon>
    </lineage>
</organism>
<proteinExistence type="inferred from homology"/>
<evidence type="ECO:0000313" key="8">
    <source>
        <dbReference type="Proteomes" id="UP001317532"/>
    </source>
</evidence>
<evidence type="ECO:0000313" key="7">
    <source>
        <dbReference type="EMBL" id="BDE08167.1"/>
    </source>
</evidence>
<reference evidence="7 8" key="1">
    <citation type="journal article" date="2022" name="ISME Commun">
        <title>Vulcanimicrobium alpinus gen. nov. sp. nov., the first cultivated representative of the candidate phylum 'Eremiobacterota', is a metabolically versatile aerobic anoxygenic phototroph.</title>
        <authorList>
            <person name="Yabe S."/>
            <person name="Muto K."/>
            <person name="Abe K."/>
            <person name="Yokota A."/>
            <person name="Staudigel H."/>
            <person name="Tebo B.M."/>
        </authorList>
    </citation>
    <scope>NUCLEOTIDE SEQUENCE [LARGE SCALE GENOMIC DNA]</scope>
    <source>
        <strain evidence="7 8">WC8-2</strain>
    </source>
</reference>
<dbReference type="NCBIfam" id="TIGR00236">
    <property type="entry name" value="wecB"/>
    <property type="match status" value="1"/>
</dbReference>
<evidence type="ECO:0000259" key="6">
    <source>
        <dbReference type="Pfam" id="PF02350"/>
    </source>
</evidence>
<evidence type="ECO:0000256" key="3">
    <source>
        <dbReference type="ARBA" id="ARBA00038858"/>
    </source>
</evidence>
<dbReference type="AlphaFoldDB" id="A0AAN1Y0X1"/>
<accession>A0AAN1Y0X1</accession>
<dbReference type="Gene3D" id="3.40.50.2000">
    <property type="entry name" value="Glycogen Phosphorylase B"/>
    <property type="match status" value="2"/>
</dbReference>
<keyword evidence="1 5" id="KW-0413">Isomerase</keyword>
<evidence type="ECO:0000256" key="5">
    <source>
        <dbReference type="RuleBase" id="RU003513"/>
    </source>
</evidence>
<dbReference type="EC" id="5.1.3.14" evidence="3"/>
<dbReference type="EMBL" id="AP025523">
    <property type="protein sequence ID" value="BDE08167.1"/>
    <property type="molecule type" value="Genomic_DNA"/>
</dbReference>
<name>A0AAN1Y0X1_UNVUL</name>